<keyword evidence="5" id="KW-1185">Reference proteome</keyword>
<gene>
    <name evidence="4" type="ORF">GRF29_1g1621849</name>
</gene>
<protein>
    <recommendedName>
        <fullName evidence="6">1-alkyl-2-acetylglycerophosphocholine esterase</fullName>
    </recommendedName>
</protein>
<keyword evidence="2" id="KW-0520">NAD</keyword>
<dbReference type="InterPro" id="IPR039261">
    <property type="entry name" value="FNR_nucleotide-bd"/>
</dbReference>
<dbReference type="InterPro" id="IPR029058">
    <property type="entry name" value="AB_hydrolase_fold"/>
</dbReference>
<evidence type="ECO:0000313" key="5">
    <source>
        <dbReference type="Proteomes" id="UP001280581"/>
    </source>
</evidence>
<dbReference type="EMBL" id="WVTA01000001">
    <property type="protein sequence ID" value="KAK3217005.1"/>
    <property type="molecule type" value="Genomic_DNA"/>
</dbReference>
<feature type="region of interest" description="Disordered" evidence="3">
    <location>
        <begin position="1"/>
        <end position="25"/>
    </location>
</feature>
<keyword evidence="1" id="KW-0560">Oxidoreductase</keyword>
<evidence type="ECO:0000256" key="2">
    <source>
        <dbReference type="ARBA" id="ARBA00023027"/>
    </source>
</evidence>
<evidence type="ECO:0000313" key="4">
    <source>
        <dbReference type="EMBL" id="KAK3217005.1"/>
    </source>
</evidence>
<sequence length="660" mass="72844">MVQTRSKAKASLSHEERTATEPRDDGLFPVTIETVTPVNDRIKTFRFALREQDTINVSSATLPAQAGGFTLTSTPSQARPRPDPDHKPFLELAVKKSPDNPPAAWLWQAPEEILGQEVHVRVGGSFVWPPPTVDYSDIKRAVFIAGGVGINPLVSMLSHINEQEVEPEVRILYSTKVPSSDTKPEEVLFLTRLLDLFRKPRSHSTNNCIELFLTGTWDGAPLNRQNDEPIHPLMSLTLPQIQSDTEVPVTAWTHRIDDTALASAVGNPAEASGTVFYVCGPPEMTDEIVEWVRKQPHLSTSGLVHRPSGRYAVGCGTANLTDTTRIDPLDPKQGPRRVMVSLFYPIERSGVSTTTVIPYATPLATKVLDIGLERVGFPKLTALLRMQLGTGVVRDIESIPLVLFSPGLTFIRHQYNATAQCIASAGYAVVTMDHPFEAMVVEFPDDETVMGIIPLNVREENAEKHEQLLNTRVADARFILTQMGNLDIVKQLIPEATAPFDVSRAVMMGHSFGGATAVSALMQDARFIGAIDMDGSIYGTLSESSKPVLLFGRGAPDRRDRSNNATWQEVWKHLEQVYEINLKGAVHLAFSDLPLILKLGGVKNAVSSRMVGEMDGERCFEVVVGCVNEFLRMVFQREGEYLEAWSKDEFPEVELGMEGR</sequence>
<dbReference type="GO" id="GO:0005739">
    <property type="term" value="C:mitochondrion"/>
    <property type="evidence" value="ECO:0007669"/>
    <property type="project" value="TreeGrafter"/>
</dbReference>
<dbReference type="PANTHER" id="PTHR46505:SF1">
    <property type="entry name" value="OXIDOREDUCTASE NAD-BINDING DOMAIN-CONTAINING PROTEIN 1"/>
    <property type="match status" value="1"/>
</dbReference>
<organism evidence="4 5">
    <name type="scientific">Pseudopithomyces chartarum</name>
    <dbReference type="NCBI Taxonomy" id="1892770"/>
    <lineage>
        <taxon>Eukaryota</taxon>
        <taxon>Fungi</taxon>
        <taxon>Dikarya</taxon>
        <taxon>Ascomycota</taxon>
        <taxon>Pezizomycotina</taxon>
        <taxon>Dothideomycetes</taxon>
        <taxon>Pleosporomycetidae</taxon>
        <taxon>Pleosporales</taxon>
        <taxon>Massarineae</taxon>
        <taxon>Didymosphaeriaceae</taxon>
        <taxon>Pseudopithomyces</taxon>
    </lineage>
</organism>
<dbReference type="SUPFAM" id="SSF53474">
    <property type="entry name" value="alpha/beta-Hydrolases"/>
    <property type="match status" value="1"/>
</dbReference>
<dbReference type="SUPFAM" id="SSF52343">
    <property type="entry name" value="Ferredoxin reductase-like, C-terminal NADP-linked domain"/>
    <property type="match status" value="1"/>
</dbReference>
<evidence type="ECO:0008006" key="6">
    <source>
        <dbReference type="Google" id="ProtNLM"/>
    </source>
</evidence>
<name>A0AAN6M854_9PLEO</name>
<proteinExistence type="predicted"/>
<reference evidence="4 5" key="1">
    <citation type="submission" date="2021-02" db="EMBL/GenBank/DDBJ databases">
        <title>Genome assembly of Pseudopithomyces chartarum.</title>
        <authorList>
            <person name="Jauregui R."/>
            <person name="Singh J."/>
            <person name="Voisey C."/>
        </authorList>
    </citation>
    <scope>NUCLEOTIDE SEQUENCE [LARGE SCALE GENOMIC DNA]</scope>
    <source>
        <strain evidence="4 5">AGR01</strain>
    </source>
</reference>
<dbReference type="Gene3D" id="3.40.50.80">
    <property type="entry name" value="Nucleotide-binding domain of ferredoxin-NADP reductase (FNR) module"/>
    <property type="match status" value="1"/>
</dbReference>
<dbReference type="AlphaFoldDB" id="A0AAN6M854"/>
<accession>A0AAN6M854</accession>
<comment type="caution">
    <text evidence="4">The sequence shown here is derived from an EMBL/GenBank/DDBJ whole genome shotgun (WGS) entry which is preliminary data.</text>
</comment>
<dbReference type="Pfam" id="PF03403">
    <property type="entry name" value="PAF-AH_p_II"/>
    <property type="match status" value="1"/>
</dbReference>
<dbReference type="PANTHER" id="PTHR46505">
    <property type="entry name" value="OXIDOREDUCTASE NAD-BINDING DOMAIN-CONTAINING PROTEIN 1"/>
    <property type="match status" value="1"/>
</dbReference>
<dbReference type="InterPro" id="IPR052128">
    <property type="entry name" value="Oxidoreductase_NAD-binding"/>
</dbReference>
<dbReference type="Gene3D" id="3.40.50.1820">
    <property type="entry name" value="alpha/beta hydrolase"/>
    <property type="match status" value="1"/>
</dbReference>
<feature type="compositionally biased region" description="Basic and acidic residues" evidence="3">
    <location>
        <begin position="12"/>
        <end position="25"/>
    </location>
</feature>
<dbReference type="GO" id="GO:0016491">
    <property type="term" value="F:oxidoreductase activity"/>
    <property type="evidence" value="ECO:0007669"/>
    <property type="project" value="UniProtKB-KW"/>
</dbReference>
<evidence type="ECO:0000256" key="3">
    <source>
        <dbReference type="SAM" id="MobiDB-lite"/>
    </source>
</evidence>
<dbReference type="Proteomes" id="UP001280581">
    <property type="component" value="Unassembled WGS sequence"/>
</dbReference>
<evidence type="ECO:0000256" key="1">
    <source>
        <dbReference type="ARBA" id="ARBA00023002"/>
    </source>
</evidence>
<dbReference type="CDD" id="cd00322">
    <property type="entry name" value="FNR_like"/>
    <property type="match status" value="1"/>
</dbReference>